<comment type="caution">
    <text evidence="2">The sequence shown here is derived from an EMBL/GenBank/DDBJ whole genome shotgun (WGS) entry which is preliminary data.</text>
</comment>
<proteinExistence type="predicted"/>
<accession>A0A4Z2F6E8</accession>
<organism evidence="2 3">
    <name type="scientific">Liparis tanakae</name>
    <name type="common">Tanaka's snailfish</name>
    <dbReference type="NCBI Taxonomy" id="230148"/>
    <lineage>
        <taxon>Eukaryota</taxon>
        <taxon>Metazoa</taxon>
        <taxon>Chordata</taxon>
        <taxon>Craniata</taxon>
        <taxon>Vertebrata</taxon>
        <taxon>Euteleostomi</taxon>
        <taxon>Actinopterygii</taxon>
        <taxon>Neopterygii</taxon>
        <taxon>Teleostei</taxon>
        <taxon>Neoteleostei</taxon>
        <taxon>Acanthomorphata</taxon>
        <taxon>Eupercaria</taxon>
        <taxon>Perciformes</taxon>
        <taxon>Cottioidei</taxon>
        <taxon>Cottales</taxon>
        <taxon>Liparidae</taxon>
        <taxon>Liparis</taxon>
    </lineage>
</organism>
<dbReference type="Proteomes" id="UP000314294">
    <property type="component" value="Unassembled WGS sequence"/>
</dbReference>
<name>A0A4Z2F6E8_9TELE</name>
<protein>
    <submittedName>
        <fullName evidence="2">Uncharacterized protein</fullName>
    </submittedName>
</protein>
<feature type="compositionally biased region" description="Basic and acidic residues" evidence="1">
    <location>
        <begin position="100"/>
        <end position="112"/>
    </location>
</feature>
<keyword evidence="3" id="KW-1185">Reference proteome</keyword>
<evidence type="ECO:0000256" key="1">
    <source>
        <dbReference type="SAM" id="MobiDB-lite"/>
    </source>
</evidence>
<dbReference type="EMBL" id="SRLO01001669">
    <property type="protein sequence ID" value="TNN36032.1"/>
    <property type="molecule type" value="Genomic_DNA"/>
</dbReference>
<gene>
    <name evidence="2" type="ORF">EYF80_053796</name>
</gene>
<evidence type="ECO:0000313" key="3">
    <source>
        <dbReference type="Proteomes" id="UP000314294"/>
    </source>
</evidence>
<feature type="compositionally biased region" description="Polar residues" evidence="1">
    <location>
        <begin position="117"/>
        <end position="130"/>
    </location>
</feature>
<evidence type="ECO:0000313" key="2">
    <source>
        <dbReference type="EMBL" id="TNN36032.1"/>
    </source>
</evidence>
<sequence>MEMEVKVEVKVEMDMKVEMEVEMEMEIKVEMETHGAPRLPAPQQESPDPAHFVRLLDRVLEALRPDTRTGSPGHRDQSPEGPETRTQEPGSPGPEQDPGEDVRKREEEERRGAKSMLQRTQQVGQGSSESTGRRRGQAVRDFQEKIVQYLVRSK</sequence>
<feature type="compositionally biased region" description="Basic and acidic residues" evidence="1">
    <location>
        <begin position="54"/>
        <end position="86"/>
    </location>
</feature>
<reference evidence="2 3" key="1">
    <citation type="submission" date="2019-03" db="EMBL/GenBank/DDBJ databases">
        <title>First draft genome of Liparis tanakae, snailfish: a comprehensive survey of snailfish specific genes.</title>
        <authorList>
            <person name="Kim W."/>
            <person name="Song I."/>
            <person name="Jeong J.-H."/>
            <person name="Kim D."/>
            <person name="Kim S."/>
            <person name="Ryu S."/>
            <person name="Song J.Y."/>
            <person name="Lee S.K."/>
        </authorList>
    </citation>
    <scope>NUCLEOTIDE SEQUENCE [LARGE SCALE GENOMIC DNA]</scope>
    <source>
        <tissue evidence="2">Muscle</tissue>
    </source>
</reference>
<feature type="region of interest" description="Disordered" evidence="1">
    <location>
        <begin position="29"/>
        <end position="141"/>
    </location>
</feature>
<dbReference type="AlphaFoldDB" id="A0A4Z2F6E8"/>